<dbReference type="InterPro" id="IPR001650">
    <property type="entry name" value="Helicase_C-like"/>
</dbReference>
<evidence type="ECO:0000259" key="17">
    <source>
        <dbReference type="PROSITE" id="PS51194"/>
    </source>
</evidence>
<dbReference type="SUPFAM" id="SSF50249">
    <property type="entry name" value="Nucleic acid-binding proteins"/>
    <property type="match status" value="1"/>
</dbReference>
<dbReference type="PANTHER" id="PTHR47964">
    <property type="entry name" value="ATP-DEPENDENT DNA HELICASE HOMOLOG RECG, CHLOROPLASTIC"/>
    <property type="match status" value="1"/>
</dbReference>
<organism evidence="18 19">
    <name type="scientific">Tumebacillus permanentifrigoris</name>
    <dbReference type="NCBI Taxonomy" id="378543"/>
    <lineage>
        <taxon>Bacteria</taxon>
        <taxon>Bacillati</taxon>
        <taxon>Bacillota</taxon>
        <taxon>Bacilli</taxon>
        <taxon>Bacillales</taxon>
        <taxon>Alicyclobacillaceae</taxon>
        <taxon>Tumebacillus</taxon>
    </lineage>
</organism>
<evidence type="ECO:0000256" key="1">
    <source>
        <dbReference type="ARBA" id="ARBA00007504"/>
    </source>
</evidence>
<dbReference type="InterPro" id="IPR045562">
    <property type="entry name" value="RecG_dom3_C"/>
</dbReference>
<dbReference type="Gene3D" id="3.40.50.300">
    <property type="entry name" value="P-loop containing nucleotide triphosphate hydrolases"/>
    <property type="match status" value="2"/>
</dbReference>
<comment type="catalytic activity">
    <reaction evidence="12 15">
        <text>Couples ATP hydrolysis with the unwinding of duplex DNA by translocating in the 3'-5' direction.</text>
        <dbReference type="EC" id="5.6.2.4"/>
    </reaction>
</comment>
<dbReference type="AlphaFoldDB" id="A0A316D982"/>
<evidence type="ECO:0000256" key="13">
    <source>
        <dbReference type="ARBA" id="ARBA00034808"/>
    </source>
</evidence>
<dbReference type="GO" id="GO:0043138">
    <property type="term" value="F:3'-5' DNA helicase activity"/>
    <property type="evidence" value="ECO:0007669"/>
    <property type="project" value="UniProtKB-EC"/>
</dbReference>
<gene>
    <name evidence="18" type="ORF">C7459_109150</name>
</gene>
<dbReference type="InterPro" id="IPR033454">
    <property type="entry name" value="RecG_wedge"/>
</dbReference>
<dbReference type="Pfam" id="PF00270">
    <property type="entry name" value="DEAD"/>
    <property type="match status" value="1"/>
</dbReference>
<dbReference type="Pfam" id="PF19833">
    <property type="entry name" value="RecG_dom3_C"/>
    <property type="match status" value="1"/>
</dbReference>
<dbReference type="Pfam" id="PF17191">
    <property type="entry name" value="RecG_wedge"/>
    <property type="match status" value="1"/>
</dbReference>
<dbReference type="CDD" id="cd17992">
    <property type="entry name" value="DEXHc_RecG"/>
    <property type="match status" value="1"/>
</dbReference>
<sequence>MIVNTQNETAKLDLASTPVSVLPGVGPQRLKTLALLGIQTVYDVLEYYPFRYEDRNVQPGRELGDGTRVTVRVTVDGMAGVKYKGKRNSTTLVPVVTEDYKRLHAVWFNQPYVKDQLTPGRKLTITGKYDARRRSISVATHDFVVAGETVHSDRIVPVYNVKADITPKLLRGMLASALKKYGDAVPERLPQTLRQRYKLIDRRHAMKEIHFPTDSDGLHQARRRLIFEEFFLFQLKLQAFRWLHRHEQPGVAHSLAGDSFEQFCKRLPFAMTGAQQRVAQEIMRDMTERVPMNRLIQGDVGSGKTILAFLALFIAVSSGHQGAMLVPTEILAEQHFRAALDLLEPLGCRIGMLIGSQKDRERREVLAQIASGEVNVVIGTHALLEEGVQFQALSVVVTDEQHRFGVEQRSIFRQKGHAPDVLFMSATPIPRTLAMSVFGDLDVSIVDELPAGRQPIQTYWVTPDKEERALRFVRNELVKGRQVYIVTPLVEESEKVEGVVNATDLYLMLKEWFAGYEVGLLHGKLRPVEKEAVMRRFTNNEIQVLVATTVIEVGVNVPNATAMMVYNAERFGLAQLHQLRGRVGRGEHASCCILMSKPDTEAGQERMKAMVATQDGFVLAEKDLHLRGPGEFFGVRQSGIPEFKIGDLLEDAKIMGVARQEVQSLVAAPDFWTLPAYQQLVDFLKSEKVLLQRAGD</sequence>
<dbReference type="Proteomes" id="UP000245634">
    <property type="component" value="Unassembled WGS sequence"/>
</dbReference>
<evidence type="ECO:0000256" key="14">
    <source>
        <dbReference type="ARBA" id="ARBA00048988"/>
    </source>
</evidence>
<evidence type="ECO:0000256" key="3">
    <source>
        <dbReference type="ARBA" id="ARBA00022741"/>
    </source>
</evidence>
<dbReference type="InterPro" id="IPR012340">
    <property type="entry name" value="NA-bd_OB-fold"/>
</dbReference>
<keyword evidence="3 15" id="KW-0547">Nucleotide-binding</keyword>
<evidence type="ECO:0000256" key="7">
    <source>
        <dbReference type="ARBA" id="ARBA00022840"/>
    </source>
</evidence>
<dbReference type="NCBIfam" id="TIGR00643">
    <property type="entry name" value="recG"/>
    <property type="match status" value="1"/>
</dbReference>
<evidence type="ECO:0000256" key="11">
    <source>
        <dbReference type="ARBA" id="ARBA00023235"/>
    </source>
</evidence>
<dbReference type="NCBIfam" id="NF008168">
    <property type="entry name" value="PRK10917.2-2"/>
    <property type="match status" value="1"/>
</dbReference>
<dbReference type="SUPFAM" id="SSF52540">
    <property type="entry name" value="P-loop containing nucleoside triphosphate hydrolases"/>
    <property type="match status" value="2"/>
</dbReference>
<dbReference type="InterPro" id="IPR027417">
    <property type="entry name" value="P-loop_NTPase"/>
</dbReference>
<evidence type="ECO:0000256" key="5">
    <source>
        <dbReference type="ARBA" id="ARBA00022801"/>
    </source>
</evidence>
<evidence type="ECO:0000256" key="10">
    <source>
        <dbReference type="ARBA" id="ARBA00023204"/>
    </source>
</evidence>
<dbReference type="EMBL" id="QGGL01000009">
    <property type="protein sequence ID" value="PWK12788.1"/>
    <property type="molecule type" value="Genomic_DNA"/>
</dbReference>
<evidence type="ECO:0000256" key="8">
    <source>
        <dbReference type="ARBA" id="ARBA00023125"/>
    </source>
</evidence>
<dbReference type="Gene3D" id="2.40.50.140">
    <property type="entry name" value="Nucleic acid-binding proteins"/>
    <property type="match status" value="1"/>
</dbReference>
<dbReference type="Pfam" id="PF00271">
    <property type="entry name" value="Helicase_C"/>
    <property type="match status" value="1"/>
</dbReference>
<dbReference type="SMART" id="SM00490">
    <property type="entry name" value="HELICc"/>
    <property type="match status" value="1"/>
</dbReference>
<evidence type="ECO:0000256" key="9">
    <source>
        <dbReference type="ARBA" id="ARBA00023172"/>
    </source>
</evidence>
<keyword evidence="5 15" id="KW-0378">Hydrolase</keyword>
<dbReference type="GO" id="GO:0006281">
    <property type="term" value="P:DNA repair"/>
    <property type="evidence" value="ECO:0007669"/>
    <property type="project" value="UniProtKB-UniRule"/>
</dbReference>
<accession>A0A316D982</accession>
<dbReference type="GO" id="GO:0006310">
    <property type="term" value="P:DNA recombination"/>
    <property type="evidence" value="ECO:0007669"/>
    <property type="project" value="UniProtKB-UniRule"/>
</dbReference>
<evidence type="ECO:0000256" key="15">
    <source>
        <dbReference type="RuleBase" id="RU363016"/>
    </source>
</evidence>
<name>A0A316D982_9BACL</name>
<proteinExistence type="inferred from homology"/>
<keyword evidence="19" id="KW-1185">Reference proteome</keyword>
<evidence type="ECO:0000313" key="19">
    <source>
        <dbReference type="Proteomes" id="UP000245634"/>
    </source>
</evidence>
<dbReference type="PROSITE" id="PS51194">
    <property type="entry name" value="HELICASE_CTER"/>
    <property type="match status" value="1"/>
</dbReference>
<keyword evidence="8" id="KW-0238">DNA-binding</keyword>
<dbReference type="NCBIfam" id="NF008165">
    <property type="entry name" value="PRK10917.1-3"/>
    <property type="match status" value="1"/>
</dbReference>
<dbReference type="GO" id="GO:0016887">
    <property type="term" value="F:ATP hydrolysis activity"/>
    <property type="evidence" value="ECO:0007669"/>
    <property type="project" value="RHEA"/>
</dbReference>
<keyword evidence="6 15" id="KW-0347">Helicase</keyword>
<evidence type="ECO:0000256" key="12">
    <source>
        <dbReference type="ARBA" id="ARBA00034617"/>
    </source>
</evidence>
<dbReference type="PROSITE" id="PS51192">
    <property type="entry name" value="HELICASE_ATP_BIND_1"/>
    <property type="match status" value="1"/>
</dbReference>
<dbReference type="GO" id="GO:0003677">
    <property type="term" value="F:DNA binding"/>
    <property type="evidence" value="ECO:0007669"/>
    <property type="project" value="UniProtKB-KW"/>
</dbReference>
<evidence type="ECO:0000256" key="2">
    <source>
        <dbReference type="ARBA" id="ARBA00017846"/>
    </source>
</evidence>
<keyword evidence="10 15" id="KW-0234">DNA repair</keyword>
<keyword evidence="11" id="KW-0413">Isomerase</keyword>
<evidence type="ECO:0000256" key="4">
    <source>
        <dbReference type="ARBA" id="ARBA00022763"/>
    </source>
</evidence>
<dbReference type="InterPro" id="IPR011545">
    <property type="entry name" value="DEAD/DEAH_box_helicase_dom"/>
</dbReference>
<comment type="caution">
    <text evidence="18">The sequence shown here is derived from an EMBL/GenBank/DDBJ whole genome shotgun (WGS) entry which is preliminary data.</text>
</comment>
<comment type="function">
    <text evidence="15">Plays a critical role in recombination and DNA repair. Helps process Holliday junction intermediates to mature products by catalyzing branch migration. Has replication fork regression activity, unwinds stalled or blocked replication forks to make a HJ that can be resolved. Has a DNA unwinding activity characteristic of a DNA helicase with 3'-5' polarity.</text>
</comment>
<dbReference type="InterPro" id="IPR014001">
    <property type="entry name" value="Helicase_ATP-bd"/>
</dbReference>
<evidence type="ECO:0000259" key="16">
    <source>
        <dbReference type="PROSITE" id="PS51192"/>
    </source>
</evidence>
<dbReference type="SMART" id="SM00487">
    <property type="entry name" value="DEXDc"/>
    <property type="match status" value="1"/>
</dbReference>
<dbReference type="GO" id="GO:0005524">
    <property type="term" value="F:ATP binding"/>
    <property type="evidence" value="ECO:0007669"/>
    <property type="project" value="UniProtKB-KW"/>
</dbReference>
<comment type="catalytic activity">
    <reaction evidence="14 15">
        <text>ATP + H2O = ADP + phosphate + H(+)</text>
        <dbReference type="Rhea" id="RHEA:13065"/>
        <dbReference type="ChEBI" id="CHEBI:15377"/>
        <dbReference type="ChEBI" id="CHEBI:15378"/>
        <dbReference type="ChEBI" id="CHEBI:30616"/>
        <dbReference type="ChEBI" id="CHEBI:43474"/>
        <dbReference type="ChEBI" id="CHEBI:456216"/>
        <dbReference type="EC" id="5.6.2.4"/>
    </reaction>
</comment>
<comment type="similarity">
    <text evidence="1 15">Belongs to the helicase family. RecG subfamily.</text>
</comment>
<keyword evidence="7 15" id="KW-0067">ATP-binding</keyword>
<feature type="domain" description="Helicase ATP-binding" evidence="16">
    <location>
        <begin position="285"/>
        <end position="446"/>
    </location>
</feature>
<evidence type="ECO:0000256" key="6">
    <source>
        <dbReference type="ARBA" id="ARBA00022806"/>
    </source>
</evidence>
<dbReference type="InterPro" id="IPR004609">
    <property type="entry name" value="ATP-dep_DNA_helicase_RecG"/>
</dbReference>
<feature type="domain" description="Helicase C-terminal" evidence="17">
    <location>
        <begin position="465"/>
        <end position="625"/>
    </location>
</feature>
<protein>
    <recommendedName>
        <fullName evidence="2 15">ATP-dependent DNA helicase RecG</fullName>
        <ecNumber evidence="13 15">5.6.2.4</ecNumber>
    </recommendedName>
</protein>
<dbReference type="EC" id="5.6.2.4" evidence="13 15"/>
<dbReference type="InterPro" id="IPR047112">
    <property type="entry name" value="RecG/Mfd"/>
</dbReference>
<keyword evidence="4 15" id="KW-0227">DNA damage</keyword>
<reference evidence="18 19" key="1">
    <citation type="submission" date="2018-05" db="EMBL/GenBank/DDBJ databases">
        <title>Genomic Encyclopedia of Type Strains, Phase IV (KMG-IV): sequencing the most valuable type-strain genomes for metagenomic binning, comparative biology and taxonomic classification.</title>
        <authorList>
            <person name="Goeker M."/>
        </authorList>
    </citation>
    <scope>NUCLEOTIDE SEQUENCE [LARGE SCALE GENOMIC DNA]</scope>
    <source>
        <strain evidence="18 19">DSM 18773</strain>
    </source>
</reference>
<evidence type="ECO:0000313" key="18">
    <source>
        <dbReference type="EMBL" id="PWK12788.1"/>
    </source>
</evidence>
<dbReference type="PANTHER" id="PTHR47964:SF1">
    <property type="entry name" value="ATP-DEPENDENT DNA HELICASE HOMOLOG RECG, CHLOROPLASTIC"/>
    <property type="match status" value="1"/>
</dbReference>
<keyword evidence="9 15" id="KW-0233">DNA recombination</keyword>